<evidence type="ECO:0000313" key="2">
    <source>
        <dbReference type="EMBL" id="UYW01634.1"/>
    </source>
</evidence>
<keyword evidence="1" id="KW-0812">Transmembrane</keyword>
<feature type="transmembrane region" description="Helical" evidence="1">
    <location>
        <begin position="38"/>
        <end position="60"/>
    </location>
</feature>
<proteinExistence type="predicted"/>
<keyword evidence="1" id="KW-0472">Membrane</keyword>
<feature type="transmembrane region" description="Helical" evidence="1">
    <location>
        <begin position="100"/>
        <end position="119"/>
    </location>
</feature>
<feature type="transmembrane region" description="Helical" evidence="1">
    <location>
        <begin position="72"/>
        <end position="94"/>
    </location>
</feature>
<dbReference type="RefSeq" id="WP_264434107.1">
    <property type="nucleotide sequence ID" value="NZ_CP081495.1"/>
</dbReference>
<name>A0ABY6LZH5_9FLAO</name>
<reference evidence="2" key="1">
    <citation type="submission" date="2021-08" db="EMBL/GenBank/DDBJ databases">
        <title>Flavobacterium sp. strain CC-SYL302.</title>
        <authorList>
            <person name="Lin S.-Y."/>
            <person name="Lee T.-H."/>
            <person name="Young C.-C."/>
        </authorList>
    </citation>
    <scope>NUCLEOTIDE SEQUENCE</scope>
    <source>
        <strain evidence="2">CC-SYL302</strain>
    </source>
</reference>
<organism evidence="2 3">
    <name type="scientific">Flavobacterium agricola</name>
    <dbReference type="NCBI Taxonomy" id="2870839"/>
    <lineage>
        <taxon>Bacteria</taxon>
        <taxon>Pseudomonadati</taxon>
        <taxon>Bacteroidota</taxon>
        <taxon>Flavobacteriia</taxon>
        <taxon>Flavobacteriales</taxon>
        <taxon>Flavobacteriaceae</taxon>
        <taxon>Flavobacterium</taxon>
    </lineage>
</organism>
<evidence type="ECO:0000313" key="3">
    <source>
        <dbReference type="Proteomes" id="UP001163328"/>
    </source>
</evidence>
<evidence type="ECO:0000256" key="1">
    <source>
        <dbReference type="SAM" id="Phobius"/>
    </source>
</evidence>
<keyword evidence="3" id="KW-1185">Reference proteome</keyword>
<sequence length="271" mass="31299">MKTVLKNIFDFYINASIHVGFATLSLVLLTYYFSHLKISYAVCGLVFFGTIFSYNFIKYYSVFYSRQKQKKSVYYILALSVLSMLLAGLCFLLLNRTTQIIALLFGALTLLYAIPVGKLKKNLRNLSGIKIYIVSFCWAGATLLLPLLNADYVLNTDVLAKFIQRFIITLLLILIFEIKDLEVDDPNLKTFPQIFGVLKTKLFIVLLCIPFYVLEFFKTGYYANQWLVNLILVAVIITFTYFVNPNRNKYFTLFWVEAVPILWLFLSLSIN</sequence>
<accession>A0ABY6LZH5</accession>
<protein>
    <recommendedName>
        <fullName evidence="4">Prenyltransferase</fullName>
    </recommendedName>
</protein>
<feature type="transmembrane region" description="Helical" evidence="1">
    <location>
        <begin position="250"/>
        <end position="270"/>
    </location>
</feature>
<dbReference type="Proteomes" id="UP001163328">
    <property type="component" value="Chromosome"/>
</dbReference>
<evidence type="ECO:0008006" key="4">
    <source>
        <dbReference type="Google" id="ProtNLM"/>
    </source>
</evidence>
<keyword evidence="1" id="KW-1133">Transmembrane helix</keyword>
<gene>
    <name evidence="2" type="ORF">K5I29_01535</name>
</gene>
<feature type="transmembrane region" description="Helical" evidence="1">
    <location>
        <begin position="131"/>
        <end position="150"/>
    </location>
</feature>
<dbReference type="EMBL" id="CP081495">
    <property type="protein sequence ID" value="UYW01634.1"/>
    <property type="molecule type" value="Genomic_DNA"/>
</dbReference>
<feature type="transmembrane region" description="Helical" evidence="1">
    <location>
        <begin position="12"/>
        <end position="32"/>
    </location>
</feature>
<feature type="transmembrane region" description="Helical" evidence="1">
    <location>
        <begin position="226"/>
        <end position="243"/>
    </location>
</feature>
<feature type="transmembrane region" description="Helical" evidence="1">
    <location>
        <begin position="190"/>
        <end position="214"/>
    </location>
</feature>